<name>A0A9D4LW77_DREPO</name>
<reference evidence="1" key="1">
    <citation type="journal article" date="2019" name="bioRxiv">
        <title>The Genome of the Zebra Mussel, Dreissena polymorpha: A Resource for Invasive Species Research.</title>
        <authorList>
            <person name="McCartney M.A."/>
            <person name="Auch B."/>
            <person name="Kono T."/>
            <person name="Mallez S."/>
            <person name="Zhang Y."/>
            <person name="Obille A."/>
            <person name="Becker A."/>
            <person name="Abrahante J.E."/>
            <person name="Garbe J."/>
            <person name="Badalamenti J.P."/>
            <person name="Herman A."/>
            <person name="Mangelson H."/>
            <person name="Liachko I."/>
            <person name="Sullivan S."/>
            <person name="Sone E.D."/>
            <person name="Koren S."/>
            <person name="Silverstein K.A.T."/>
            <person name="Beckman K.B."/>
            <person name="Gohl D.M."/>
        </authorList>
    </citation>
    <scope>NUCLEOTIDE SEQUENCE</scope>
    <source>
        <strain evidence="1">Duluth1</strain>
        <tissue evidence="1">Whole animal</tissue>
    </source>
</reference>
<comment type="caution">
    <text evidence="1">The sequence shown here is derived from an EMBL/GenBank/DDBJ whole genome shotgun (WGS) entry which is preliminary data.</text>
</comment>
<accession>A0A9D4LW77</accession>
<evidence type="ECO:0000313" key="1">
    <source>
        <dbReference type="EMBL" id="KAH3866242.1"/>
    </source>
</evidence>
<dbReference type="Proteomes" id="UP000828390">
    <property type="component" value="Unassembled WGS sequence"/>
</dbReference>
<gene>
    <name evidence="1" type="ORF">DPMN_029301</name>
</gene>
<proteinExistence type="predicted"/>
<protein>
    <submittedName>
        <fullName evidence="1">Uncharacterized protein</fullName>
    </submittedName>
</protein>
<sequence length="112" mass="11556">MIKGECLKKNWGVWEGVIMWGGYNVGYGVRGGYNMFKKKWGGGGGGGGSNVGCGVWGGSGEGDIMWEGVILWGGVVVRGDNNGGGGIMWGDGGGFNLSSDNHLVDGPTDRPT</sequence>
<evidence type="ECO:0000313" key="2">
    <source>
        <dbReference type="Proteomes" id="UP000828390"/>
    </source>
</evidence>
<dbReference type="EMBL" id="JAIWYP010000002">
    <property type="protein sequence ID" value="KAH3866242.1"/>
    <property type="molecule type" value="Genomic_DNA"/>
</dbReference>
<dbReference type="AlphaFoldDB" id="A0A9D4LW77"/>
<reference evidence="1" key="2">
    <citation type="submission" date="2020-11" db="EMBL/GenBank/DDBJ databases">
        <authorList>
            <person name="McCartney M.A."/>
            <person name="Auch B."/>
            <person name="Kono T."/>
            <person name="Mallez S."/>
            <person name="Becker A."/>
            <person name="Gohl D.M."/>
            <person name="Silverstein K.A.T."/>
            <person name="Koren S."/>
            <person name="Bechman K.B."/>
            <person name="Herman A."/>
            <person name="Abrahante J.E."/>
            <person name="Garbe J."/>
        </authorList>
    </citation>
    <scope>NUCLEOTIDE SEQUENCE</scope>
    <source>
        <strain evidence="1">Duluth1</strain>
        <tissue evidence="1">Whole animal</tissue>
    </source>
</reference>
<keyword evidence="2" id="KW-1185">Reference proteome</keyword>
<organism evidence="1 2">
    <name type="scientific">Dreissena polymorpha</name>
    <name type="common">Zebra mussel</name>
    <name type="synonym">Mytilus polymorpha</name>
    <dbReference type="NCBI Taxonomy" id="45954"/>
    <lineage>
        <taxon>Eukaryota</taxon>
        <taxon>Metazoa</taxon>
        <taxon>Spiralia</taxon>
        <taxon>Lophotrochozoa</taxon>
        <taxon>Mollusca</taxon>
        <taxon>Bivalvia</taxon>
        <taxon>Autobranchia</taxon>
        <taxon>Heteroconchia</taxon>
        <taxon>Euheterodonta</taxon>
        <taxon>Imparidentia</taxon>
        <taxon>Neoheterodontei</taxon>
        <taxon>Myida</taxon>
        <taxon>Dreissenoidea</taxon>
        <taxon>Dreissenidae</taxon>
        <taxon>Dreissena</taxon>
    </lineage>
</organism>